<evidence type="ECO:0000313" key="2">
    <source>
        <dbReference type="EMBL" id="EFJ36540.1"/>
    </source>
</evidence>
<dbReference type="HOGENOM" id="CLU_077528_0_0_1"/>
<accession>D8QVY9</accession>
<protein>
    <submittedName>
        <fullName evidence="2">Uncharacterized protein</fullName>
    </submittedName>
</protein>
<dbReference type="Proteomes" id="UP000001514">
    <property type="component" value="Unassembled WGS sequence"/>
</dbReference>
<sequence>MAILSSNARIINFIVPAVILLALGYVLHLLGIKMNKPLYSFSYMCFTAGAAGAVFCLLYILVDVYDIRYPTLLLEWMGMNSLIIYTLAATDVLVVFVQGFYWKQPQKNLVTFTREHVFFAMIPSQRWAMLVYVLFGICCWVSNLKPRTSWDSNWRSYTSRDSNLRLVVHDAANSRLGATVHGDANLVCVLALYSRLCSFSTRRPSPSSKKAIAKGVWDKVDYLPGWYNPYYGVGMANSSAYFFPATNLCGGRNEMGEKKRRSKERPREKLASQLDFRADDMNHAEQVGCSYYM</sequence>
<keyword evidence="1" id="KW-0472">Membrane</keyword>
<dbReference type="KEGG" id="smo:SELMODRAFT_404643"/>
<dbReference type="eggNOG" id="KOG4683">
    <property type="taxonomic scope" value="Eukaryota"/>
</dbReference>
<dbReference type="PANTHER" id="PTHR31061:SF24">
    <property type="entry name" value="LD22376P"/>
    <property type="match status" value="1"/>
</dbReference>
<feature type="transmembrane region" description="Helical" evidence="1">
    <location>
        <begin position="82"/>
        <end position="102"/>
    </location>
</feature>
<dbReference type="Gramene" id="EFJ36540">
    <property type="protein sequence ID" value="EFJ36540"/>
    <property type="gene ID" value="SELMODRAFT_404643"/>
</dbReference>
<keyword evidence="1" id="KW-1133">Transmembrane helix</keyword>
<dbReference type="AlphaFoldDB" id="D8QVY9"/>
<feature type="transmembrane region" description="Helical" evidence="1">
    <location>
        <begin position="38"/>
        <end position="62"/>
    </location>
</feature>
<feature type="transmembrane region" description="Helical" evidence="1">
    <location>
        <begin position="127"/>
        <end position="144"/>
    </location>
</feature>
<keyword evidence="3" id="KW-1185">Reference proteome</keyword>
<dbReference type="EMBL" id="GL377567">
    <property type="protein sequence ID" value="EFJ36540.1"/>
    <property type="molecule type" value="Genomic_DNA"/>
</dbReference>
<name>D8QVY9_SELML</name>
<dbReference type="PANTHER" id="PTHR31061">
    <property type="entry name" value="LD22376P"/>
    <property type="match status" value="1"/>
</dbReference>
<organism evidence="3">
    <name type="scientific">Selaginella moellendorffii</name>
    <name type="common">Spikemoss</name>
    <dbReference type="NCBI Taxonomy" id="88036"/>
    <lineage>
        <taxon>Eukaryota</taxon>
        <taxon>Viridiplantae</taxon>
        <taxon>Streptophyta</taxon>
        <taxon>Embryophyta</taxon>
        <taxon>Tracheophyta</taxon>
        <taxon>Lycopodiopsida</taxon>
        <taxon>Selaginellales</taxon>
        <taxon>Selaginellaceae</taxon>
        <taxon>Selaginella</taxon>
    </lineage>
</organism>
<evidence type="ECO:0000256" key="1">
    <source>
        <dbReference type="SAM" id="Phobius"/>
    </source>
</evidence>
<feature type="transmembrane region" description="Helical" evidence="1">
    <location>
        <begin position="12"/>
        <end position="32"/>
    </location>
</feature>
<gene>
    <name evidence="2" type="ORF">SELMODRAFT_404643</name>
</gene>
<evidence type="ECO:0000313" key="3">
    <source>
        <dbReference type="Proteomes" id="UP000001514"/>
    </source>
</evidence>
<dbReference type="InParanoid" id="D8QVY9"/>
<proteinExistence type="predicted"/>
<keyword evidence="1" id="KW-0812">Transmembrane</keyword>
<reference evidence="2 3" key="1">
    <citation type="journal article" date="2011" name="Science">
        <title>The Selaginella genome identifies genetic changes associated with the evolution of vascular plants.</title>
        <authorList>
            <person name="Banks J.A."/>
            <person name="Nishiyama T."/>
            <person name="Hasebe M."/>
            <person name="Bowman J.L."/>
            <person name="Gribskov M."/>
            <person name="dePamphilis C."/>
            <person name="Albert V.A."/>
            <person name="Aono N."/>
            <person name="Aoyama T."/>
            <person name="Ambrose B.A."/>
            <person name="Ashton N.W."/>
            <person name="Axtell M.J."/>
            <person name="Barker E."/>
            <person name="Barker M.S."/>
            <person name="Bennetzen J.L."/>
            <person name="Bonawitz N.D."/>
            <person name="Chapple C."/>
            <person name="Cheng C."/>
            <person name="Correa L.G."/>
            <person name="Dacre M."/>
            <person name="DeBarry J."/>
            <person name="Dreyer I."/>
            <person name="Elias M."/>
            <person name="Engstrom E.M."/>
            <person name="Estelle M."/>
            <person name="Feng L."/>
            <person name="Finet C."/>
            <person name="Floyd S.K."/>
            <person name="Frommer W.B."/>
            <person name="Fujita T."/>
            <person name="Gramzow L."/>
            <person name="Gutensohn M."/>
            <person name="Harholt J."/>
            <person name="Hattori M."/>
            <person name="Heyl A."/>
            <person name="Hirai T."/>
            <person name="Hiwatashi Y."/>
            <person name="Ishikawa M."/>
            <person name="Iwata M."/>
            <person name="Karol K.G."/>
            <person name="Koehler B."/>
            <person name="Kolukisaoglu U."/>
            <person name="Kubo M."/>
            <person name="Kurata T."/>
            <person name="Lalonde S."/>
            <person name="Li K."/>
            <person name="Li Y."/>
            <person name="Litt A."/>
            <person name="Lyons E."/>
            <person name="Manning G."/>
            <person name="Maruyama T."/>
            <person name="Michael T.P."/>
            <person name="Mikami K."/>
            <person name="Miyazaki S."/>
            <person name="Morinaga S."/>
            <person name="Murata T."/>
            <person name="Mueller-Roeber B."/>
            <person name="Nelson D.R."/>
            <person name="Obara M."/>
            <person name="Oguri Y."/>
            <person name="Olmstead R.G."/>
            <person name="Onodera N."/>
            <person name="Petersen B.L."/>
            <person name="Pils B."/>
            <person name="Prigge M."/>
            <person name="Rensing S.A."/>
            <person name="Riano-Pachon D.M."/>
            <person name="Roberts A.W."/>
            <person name="Sato Y."/>
            <person name="Scheller H.V."/>
            <person name="Schulz B."/>
            <person name="Schulz C."/>
            <person name="Shakirov E.V."/>
            <person name="Shibagaki N."/>
            <person name="Shinohara N."/>
            <person name="Shippen D.E."/>
            <person name="Soerensen I."/>
            <person name="Sotooka R."/>
            <person name="Sugimoto N."/>
            <person name="Sugita M."/>
            <person name="Sumikawa N."/>
            <person name="Tanurdzic M."/>
            <person name="Theissen G."/>
            <person name="Ulvskov P."/>
            <person name="Wakazuki S."/>
            <person name="Weng J.K."/>
            <person name="Willats W.W."/>
            <person name="Wipf D."/>
            <person name="Wolf P.G."/>
            <person name="Yang L."/>
            <person name="Zimmer A.D."/>
            <person name="Zhu Q."/>
            <person name="Mitros T."/>
            <person name="Hellsten U."/>
            <person name="Loque D."/>
            <person name="Otillar R."/>
            <person name="Salamov A."/>
            <person name="Schmutz J."/>
            <person name="Shapiro H."/>
            <person name="Lindquist E."/>
            <person name="Lucas S."/>
            <person name="Rokhsar D."/>
            <person name="Grigoriev I.V."/>
        </authorList>
    </citation>
    <scope>NUCLEOTIDE SEQUENCE [LARGE SCALE GENOMIC DNA]</scope>
</reference>